<dbReference type="AlphaFoldDB" id="U5EN71"/>
<evidence type="ECO:0000313" key="1">
    <source>
        <dbReference type="EMBL" id="GAD86534.1"/>
    </source>
</evidence>
<accession>U5EN71</accession>
<dbReference type="EMBL" id="BAFO02000032">
    <property type="protein sequence ID" value="GAD86534.1"/>
    <property type="molecule type" value="Genomic_DNA"/>
</dbReference>
<keyword evidence="2" id="KW-1185">Reference proteome</keyword>
<dbReference type="Proteomes" id="UP000017048">
    <property type="component" value="Unassembled WGS sequence"/>
</dbReference>
<reference evidence="1 2" key="1">
    <citation type="journal article" date="2014" name="BMC Genomics">
        <title>Genome based analysis of type-I polyketide synthase and nonribosomal peptide synthetase gene clusters in seven strains of five representative Nocardia species.</title>
        <authorList>
            <person name="Komaki H."/>
            <person name="Ichikawa N."/>
            <person name="Hosoyama A."/>
            <person name="Takahashi-Nakaguchi A."/>
            <person name="Matsuzawa T."/>
            <person name="Suzuki K."/>
            <person name="Fujita N."/>
            <person name="Gonoi T."/>
        </authorList>
    </citation>
    <scope>NUCLEOTIDE SEQUENCE [LARGE SCALE GENOMIC DNA]</scope>
    <source>
        <strain evidence="1 2">NBRC 15531</strain>
    </source>
</reference>
<name>U5EN71_NOCAS</name>
<proteinExistence type="predicted"/>
<comment type="caution">
    <text evidence="1">The sequence shown here is derived from an EMBL/GenBank/DDBJ whole genome shotgun (WGS) entry which is preliminary data.</text>
</comment>
<evidence type="ECO:0000313" key="2">
    <source>
        <dbReference type="Proteomes" id="UP000017048"/>
    </source>
</evidence>
<dbReference type="OrthoDB" id="5182938at2"/>
<dbReference type="eggNOG" id="ENOG5033R0C">
    <property type="taxonomic scope" value="Bacteria"/>
</dbReference>
<dbReference type="RefSeq" id="WP_022566996.1">
    <property type="nucleotide sequence ID" value="NZ_BAFO02000032.1"/>
</dbReference>
<gene>
    <name evidence="1" type="ORF">NCAST_32_10210</name>
</gene>
<protein>
    <submittedName>
        <fullName evidence="1">Uncharacterized protein</fullName>
    </submittedName>
</protein>
<dbReference type="GeneID" id="91517137"/>
<sequence length="346" mass="37690">MSGNRPSLKDALVAGLTVPITDVERDAARTPPYPIPAAVVPLRDRVLEELVSRLPSAGDGPPTVTRVLSWPRDYRIEVELLGRSEGLFDFADATCALIAVDALTSDEVDTIAPFLPESCGFRRQLVLNRISAGDLAGARALAARIDDGYGWRAYRDIGFALADRGDAEGFFAAWKRYAAGQDRAGMAVLKEHLVAGVARHQDWNAAVAVAADKRIGPTFVGHAFTGFVEAADVDGLWRVLAGPAKGLLPELGESALLAATIRKATPHNPERNHPRLDAVVDRLIAIDPTADKAVMRGRDSELFDLWSAIGEQRTLDRVRKAVRTPAYKRELTILPREIRTNHDRRG</sequence>
<organism evidence="1 2">
    <name type="scientific">Nocardia asteroides NBRC 15531</name>
    <dbReference type="NCBI Taxonomy" id="1110697"/>
    <lineage>
        <taxon>Bacteria</taxon>
        <taxon>Bacillati</taxon>
        <taxon>Actinomycetota</taxon>
        <taxon>Actinomycetes</taxon>
        <taxon>Mycobacteriales</taxon>
        <taxon>Nocardiaceae</taxon>
        <taxon>Nocardia</taxon>
    </lineage>
</organism>